<evidence type="ECO:0000256" key="4">
    <source>
        <dbReference type="SAM" id="Phobius"/>
    </source>
</evidence>
<proteinExistence type="predicted"/>
<dbReference type="Gene3D" id="3.30.70.270">
    <property type="match status" value="1"/>
</dbReference>
<evidence type="ECO:0000313" key="7">
    <source>
        <dbReference type="Proteomes" id="UP000243793"/>
    </source>
</evidence>
<dbReference type="Gene3D" id="2.60.40.10">
    <property type="entry name" value="Immunoglobulins"/>
    <property type="match status" value="1"/>
</dbReference>
<sequence length="977" mass="109401">MNTLIKKIYGSIYLLYALICSVLLCSFSLASAPLSLSQYYQDHLTTRDGLPNNTIHAINQSSDGYLWFATWEGLARYNGHEFKNYTRSVDTGLRGAAQITLAPTERGLWIGGAKGSLSYYQDNVWHPQPKVSAYINHLLVDKSGFLWLATDGDGIYVRQGKKTIAHFNNKDGLPSNNVYQLAQDAEGRVWAGTAKGLAYIQDNTLYAIPELAGIKVQALLMTQQQQLLIGSAAGLYQAQQAQVHTHKAKLGNYSIRSLLEDHRGDLWIGTMAQGLLRLSGENIEQLSVKDGLLDSQIISLYQDTEDSIWLGTNVGLTRLREVPFKSFTERVGLANNYIRTVLAHSDGSIWAGSSTGLTRIEHGQLQVVEPIMSDGSPPSITSLVEAPNGEVWAGTQIHGLLRIDKHHHVHRYRHCAQLIEPEIRALAVGKEGQLWAGTASGLTHFKNGCLKRYIAPNELLSSAVLSLHSARNGSLWVGQHGGVSIIHPDHVTYLSFKSLLDAEYVFGIYAEPNNQYLWLTTDMGLVRYSHKDQTLRLVGKQHGLPVDKYFEVLSVDNTHLWLTSNIGMTRILLADAHQVADGQLALLKFEQFDESDGMGSGQTHGSTNPGMVQDKQGQIWVATTLGITYIDPKRLSQFKHTNLPVVIEEVKVAGERVPLEKDIIIPPGSVRIQFDFAGLGFVMPKRIHYRTKLEGFDKEWVARGAQNTAEYTNLAPGNYQFRVAAAYSYKDWNEQEVSLHFKVLPFIWQRPVFWIIVGIGTLVLFWLLMRLRLRFLLARTQELAKKVDEKTHELQQQAQEFGRQARIDSLTGLPNRRAFDEVLTHTFLRAKRNSAPLTLVVIDIDYFKHVNDTWSHAVGDQVLKIVADIIVKEIREVDIPARWGGEEFTVLLADTDISEALPICERVRLAVMNYDYSLIDEKFKLTISLGVAQGPLNQAGTAYLETSELLAQADQALYQAKHYGRNQVVVFNTKNAW</sequence>
<evidence type="ECO:0000256" key="3">
    <source>
        <dbReference type="ARBA" id="ARBA00034247"/>
    </source>
</evidence>
<evidence type="ECO:0000256" key="1">
    <source>
        <dbReference type="ARBA" id="ARBA00001946"/>
    </source>
</evidence>
<dbReference type="SUPFAM" id="SSF55073">
    <property type="entry name" value="Nucleotide cyclase"/>
    <property type="match status" value="1"/>
</dbReference>
<comment type="catalytic activity">
    <reaction evidence="3">
        <text>2 GTP = 3',3'-c-di-GMP + 2 diphosphate</text>
        <dbReference type="Rhea" id="RHEA:24898"/>
        <dbReference type="ChEBI" id="CHEBI:33019"/>
        <dbReference type="ChEBI" id="CHEBI:37565"/>
        <dbReference type="ChEBI" id="CHEBI:58805"/>
        <dbReference type="EC" id="2.7.7.65"/>
    </reaction>
</comment>
<dbReference type="InterPro" id="IPR050469">
    <property type="entry name" value="Diguanylate_Cyclase"/>
</dbReference>
<organism evidence="6 7">
    <name type="scientific">Oceanisphaera avium</name>
    <dbReference type="NCBI Taxonomy" id="1903694"/>
    <lineage>
        <taxon>Bacteria</taxon>
        <taxon>Pseudomonadati</taxon>
        <taxon>Pseudomonadota</taxon>
        <taxon>Gammaproteobacteria</taxon>
        <taxon>Aeromonadales</taxon>
        <taxon>Aeromonadaceae</taxon>
        <taxon>Oceanisphaera</taxon>
    </lineage>
</organism>
<feature type="transmembrane region" description="Helical" evidence="4">
    <location>
        <begin position="752"/>
        <end position="769"/>
    </location>
</feature>
<keyword evidence="7" id="KW-1185">Reference proteome</keyword>
<reference evidence="7" key="1">
    <citation type="submission" date="2017-05" db="EMBL/GenBank/DDBJ databases">
        <authorList>
            <person name="Sung H."/>
        </authorList>
    </citation>
    <scope>NUCLEOTIDE SEQUENCE [LARGE SCALE GENOMIC DNA]</scope>
    <source>
        <strain evidence="7">AMac2203</strain>
    </source>
</reference>
<dbReference type="PROSITE" id="PS50887">
    <property type="entry name" value="GGDEF"/>
    <property type="match status" value="1"/>
</dbReference>
<dbReference type="RefSeq" id="WP_086962009.1">
    <property type="nucleotide sequence ID" value="NZ_CP021376.1"/>
</dbReference>
<dbReference type="NCBIfam" id="TIGR00254">
    <property type="entry name" value="GGDEF"/>
    <property type="match status" value="1"/>
</dbReference>
<dbReference type="FunFam" id="3.30.70.270:FF:000001">
    <property type="entry name" value="Diguanylate cyclase domain protein"/>
    <property type="match status" value="1"/>
</dbReference>
<evidence type="ECO:0000259" key="5">
    <source>
        <dbReference type="PROSITE" id="PS50887"/>
    </source>
</evidence>
<comment type="cofactor">
    <cofactor evidence="1">
        <name>Mg(2+)</name>
        <dbReference type="ChEBI" id="CHEBI:18420"/>
    </cofactor>
</comment>
<dbReference type="InterPro" id="IPR011123">
    <property type="entry name" value="Y_Y_Y"/>
</dbReference>
<dbReference type="InterPro" id="IPR015943">
    <property type="entry name" value="WD40/YVTN_repeat-like_dom_sf"/>
</dbReference>
<dbReference type="PANTHER" id="PTHR45138:SF9">
    <property type="entry name" value="DIGUANYLATE CYCLASE DGCM-RELATED"/>
    <property type="match status" value="1"/>
</dbReference>
<dbReference type="Pfam" id="PF07495">
    <property type="entry name" value="Y_Y_Y"/>
    <property type="match status" value="1"/>
</dbReference>
<dbReference type="SMART" id="SM00267">
    <property type="entry name" value="GGDEF"/>
    <property type="match status" value="1"/>
</dbReference>
<dbReference type="InterPro" id="IPR013783">
    <property type="entry name" value="Ig-like_fold"/>
</dbReference>
<dbReference type="InterPro" id="IPR043128">
    <property type="entry name" value="Rev_trsase/Diguanyl_cyclase"/>
</dbReference>
<name>A0A1Y0CU29_9GAMM</name>
<gene>
    <name evidence="6" type="ORF">CBP12_00695</name>
</gene>
<dbReference type="Gene3D" id="2.130.10.10">
    <property type="entry name" value="YVTN repeat-like/Quinoprotein amine dehydrogenase"/>
    <property type="match status" value="3"/>
</dbReference>
<dbReference type="Proteomes" id="UP000243793">
    <property type="component" value="Chromosome"/>
</dbReference>
<evidence type="ECO:0000256" key="2">
    <source>
        <dbReference type="ARBA" id="ARBA00012528"/>
    </source>
</evidence>
<dbReference type="GO" id="GO:0005886">
    <property type="term" value="C:plasma membrane"/>
    <property type="evidence" value="ECO:0007669"/>
    <property type="project" value="TreeGrafter"/>
</dbReference>
<dbReference type="CDD" id="cd01949">
    <property type="entry name" value="GGDEF"/>
    <property type="match status" value="1"/>
</dbReference>
<dbReference type="SUPFAM" id="SSF63829">
    <property type="entry name" value="Calcium-dependent phosphotriesterase"/>
    <property type="match status" value="3"/>
</dbReference>
<keyword evidence="4" id="KW-0812">Transmembrane</keyword>
<keyword evidence="4" id="KW-0472">Membrane</keyword>
<dbReference type="InterPro" id="IPR029787">
    <property type="entry name" value="Nucleotide_cyclase"/>
</dbReference>
<dbReference type="EMBL" id="CP021376">
    <property type="protein sequence ID" value="ART78853.1"/>
    <property type="molecule type" value="Genomic_DNA"/>
</dbReference>
<dbReference type="EC" id="2.7.7.65" evidence="2"/>
<dbReference type="GO" id="GO:0043709">
    <property type="term" value="P:cell adhesion involved in single-species biofilm formation"/>
    <property type="evidence" value="ECO:0007669"/>
    <property type="project" value="TreeGrafter"/>
</dbReference>
<evidence type="ECO:0000313" key="6">
    <source>
        <dbReference type="EMBL" id="ART78853.1"/>
    </source>
</evidence>
<dbReference type="Pfam" id="PF07494">
    <property type="entry name" value="Reg_prop"/>
    <property type="match status" value="4"/>
</dbReference>
<dbReference type="PANTHER" id="PTHR45138">
    <property type="entry name" value="REGULATORY COMPONENTS OF SENSORY TRANSDUCTION SYSTEM"/>
    <property type="match status" value="1"/>
</dbReference>
<dbReference type="AlphaFoldDB" id="A0A1Y0CU29"/>
<keyword evidence="4" id="KW-1133">Transmembrane helix</keyword>
<protein>
    <recommendedName>
        <fullName evidence="2">diguanylate cyclase</fullName>
        <ecNumber evidence="2">2.7.7.65</ecNumber>
    </recommendedName>
</protein>
<dbReference type="KEGG" id="ocm:CBP12_00695"/>
<accession>A0A1Y0CU29</accession>
<dbReference type="InterPro" id="IPR000160">
    <property type="entry name" value="GGDEF_dom"/>
</dbReference>
<feature type="domain" description="GGDEF" evidence="5">
    <location>
        <begin position="835"/>
        <end position="973"/>
    </location>
</feature>
<dbReference type="GO" id="GO:1902201">
    <property type="term" value="P:negative regulation of bacterial-type flagellum-dependent cell motility"/>
    <property type="evidence" value="ECO:0007669"/>
    <property type="project" value="TreeGrafter"/>
</dbReference>
<dbReference type="OrthoDB" id="9812260at2"/>
<dbReference type="Pfam" id="PF00990">
    <property type="entry name" value="GGDEF"/>
    <property type="match status" value="1"/>
</dbReference>
<dbReference type="InterPro" id="IPR011110">
    <property type="entry name" value="Reg_prop"/>
</dbReference>
<dbReference type="GO" id="GO:0052621">
    <property type="term" value="F:diguanylate cyclase activity"/>
    <property type="evidence" value="ECO:0007669"/>
    <property type="project" value="UniProtKB-EC"/>
</dbReference>